<gene>
    <name evidence="9" type="ORF">SAMN05216200_10331</name>
</gene>
<dbReference type="EMBL" id="FRDL01000003">
    <property type="protein sequence ID" value="SHN60144.1"/>
    <property type="molecule type" value="Genomic_DNA"/>
</dbReference>
<dbReference type="AlphaFoldDB" id="A0A1M7SNZ6"/>
<keyword evidence="6 7" id="KW-0472">Membrane</keyword>
<evidence type="ECO:0000313" key="10">
    <source>
        <dbReference type="Proteomes" id="UP000184066"/>
    </source>
</evidence>
<dbReference type="STRING" id="1189325.SAMN04488119_10130"/>
<feature type="transmembrane region" description="Helical" evidence="7">
    <location>
        <begin position="6"/>
        <end position="25"/>
    </location>
</feature>
<dbReference type="InterPro" id="IPR051689">
    <property type="entry name" value="Sterol_desaturase/TMEM195"/>
</dbReference>
<dbReference type="GO" id="GO:0005506">
    <property type="term" value="F:iron ion binding"/>
    <property type="evidence" value="ECO:0007669"/>
    <property type="project" value="InterPro"/>
</dbReference>
<feature type="transmembrane region" description="Helical" evidence="7">
    <location>
        <begin position="141"/>
        <end position="165"/>
    </location>
</feature>
<sequence length="259" mass="29380">MSNEPLIRLAVFAAVFCLMAGWEALRPARALALGRWPRWGVNWAVAALDAALVRLLFPAAAAGAAWDAQAMGWGLFNALDWAPWLEALICIAALDFAIWFQHLLSHKIPILWRVHRVHHADRDVDVTTAIRFHPIEIALSMLFKIGLVYALGAPALAVILFEILLNGCAMFNHANISLPARIEAALRWLLVTPDMHRIHHSVRREETDSNYGFNLSWWDRLFGTYRARARGALRLGLPDWQTRDPARLGWTLLFPFLRR</sequence>
<dbReference type="Proteomes" id="UP000184066">
    <property type="component" value="Unassembled WGS sequence"/>
</dbReference>
<keyword evidence="10" id="KW-1185">Reference proteome</keyword>
<dbReference type="GO" id="GO:0012505">
    <property type="term" value="C:endomembrane system"/>
    <property type="evidence" value="ECO:0007669"/>
    <property type="project" value="UniProtKB-SubCell"/>
</dbReference>
<dbReference type="GO" id="GO:0016020">
    <property type="term" value="C:membrane"/>
    <property type="evidence" value="ECO:0007669"/>
    <property type="project" value="GOC"/>
</dbReference>
<evidence type="ECO:0000256" key="2">
    <source>
        <dbReference type="ARBA" id="ARBA00022692"/>
    </source>
</evidence>
<feature type="domain" description="Fatty acid hydroxylase" evidence="8">
    <location>
        <begin position="88"/>
        <end position="224"/>
    </location>
</feature>
<evidence type="ECO:0000256" key="3">
    <source>
        <dbReference type="ARBA" id="ARBA00022989"/>
    </source>
</evidence>
<dbReference type="GO" id="GO:0050479">
    <property type="term" value="F:glyceryl-ether monooxygenase activity"/>
    <property type="evidence" value="ECO:0007669"/>
    <property type="project" value="TreeGrafter"/>
</dbReference>
<feature type="transmembrane region" description="Helical" evidence="7">
    <location>
        <begin position="81"/>
        <end position="100"/>
    </location>
</feature>
<evidence type="ECO:0000256" key="1">
    <source>
        <dbReference type="ARBA" id="ARBA00004127"/>
    </source>
</evidence>
<proteinExistence type="predicted"/>
<evidence type="ECO:0000259" key="8">
    <source>
        <dbReference type="Pfam" id="PF04116"/>
    </source>
</evidence>
<protein>
    <submittedName>
        <fullName evidence="9">Sterol desaturase/sphingolipid hydroxylase, fatty acid hydroxylase superfamily</fullName>
    </submittedName>
</protein>
<dbReference type="PANTHER" id="PTHR21624:SF1">
    <property type="entry name" value="ALKYLGLYCEROL MONOOXYGENASE"/>
    <property type="match status" value="1"/>
</dbReference>
<evidence type="ECO:0000256" key="4">
    <source>
        <dbReference type="ARBA" id="ARBA00023002"/>
    </source>
</evidence>
<reference evidence="9 10" key="1">
    <citation type="submission" date="2016-12" db="EMBL/GenBank/DDBJ databases">
        <authorList>
            <person name="Song W.-J."/>
            <person name="Kurnit D.M."/>
        </authorList>
    </citation>
    <scope>NUCLEOTIDE SEQUENCE [LARGE SCALE GENOMIC DNA]</scope>
    <source>
        <strain evidence="9 10">CGMCC 1.10808</strain>
    </source>
</reference>
<keyword evidence="5" id="KW-0443">Lipid metabolism</keyword>
<evidence type="ECO:0000256" key="7">
    <source>
        <dbReference type="SAM" id="Phobius"/>
    </source>
</evidence>
<evidence type="ECO:0000313" key="9">
    <source>
        <dbReference type="EMBL" id="SHN60144.1"/>
    </source>
</evidence>
<dbReference type="GO" id="GO:0008610">
    <property type="term" value="P:lipid biosynthetic process"/>
    <property type="evidence" value="ECO:0007669"/>
    <property type="project" value="InterPro"/>
</dbReference>
<keyword evidence="2 7" id="KW-0812">Transmembrane</keyword>
<dbReference type="RefSeq" id="WP_072746637.1">
    <property type="nucleotide sequence ID" value="NZ_FOHL01000001.1"/>
</dbReference>
<dbReference type="OrthoDB" id="9770329at2"/>
<keyword evidence="3 7" id="KW-1133">Transmembrane helix</keyword>
<organism evidence="9 10">
    <name type="scientific">Oceanicella actignis</name>
    <dbReference type="NCBI Taxonomy" id="1189325"/>
    <lineage>
        <taxon>Bacteria</taxon>
        <taxon>Pseudomonadati</taxon>
        <taxon>Pseudomonadota</taxon>
        <taxon>Alphaproteobacteria</taxon>
        <taxon>Rhodobacterales</taxon>
        <taxon>Paracoccaceae</taxon>
        <taxon>Oceanicella</taxon>
    </lineage>
</organism>
<name>A0A1M7SNZ6_9RHOB</name>
<evidence type="ECO:0000256" key="5">
    <source>
        <dbReference type="ARBA" id="ARBA00023098"/>
    </source>
</evidence>
<dbReference type="PANTHER" id="PTHR21624">
    <property type="entry name" value="STEROL DESATURASE-RELATED PROTEIN"/>
    <property type="match status" value="1"/>
</dbReference>
<comment type="subcellular location">
    <subcellularLocation>
        <location evidence="1">Endomembrane system</location>
        <topology evidence="1">Multi-pass membrane protein</topology>
    </subcellularLocation>
</comment>
<accession>A0A1M7SNZ6</accession>
<dbReference type="InterPro" id="IPR006694">
    <property type="entry name" value="Fatty_acid_hydroxylase"/>
</dbReference>
<dbReference type="GO" id="GO:0006643">
    <property type="term" value="P:membrane lipid metabolic process"/>
    <property type="evidence" value="ECO:0007669"/>
    <property type="project" value="TreeGrafter"/>
</dbReference>
<dbReference type="Pfam" id="PF04116">
    <property type="entry name" value="FA_hydroxylase"/>
    <property type="match status" value="1"/>
</dbReference>
<feature type="transmembrane region" description="Helical" evidence="7">
    <location>
        <begin position="46"/>
        <end position="66"/>
    </location>
</feature>
<evidence type="ECO:0000256" key="6">
    <source>
        <dbReference type="ARBA" id="ARBA00023136"/>
    </source>
</evidence>
<keyword evidence="4" id="KW-0560">Oxidoreductase</keyword>